<dbReference type="Pfam" id="PF08281">
    <property type="entry name" value="Sigma70_r4_2"/>
    <property type="match status" value="1"/>
</dbReference>
<dbReference type="PANTHER" id="PTHR43133">
    <property type="entry name" value="RNA POLYMERASE ECF-TYPE SIGMA FACTO"/>
    <property type="match status" value="1"/>
</dbReference>
<dbReference type="GO" id="GO:0006352">
    <property type="term" value="P:DNA-templated transcription initiation"/>
    <property type="evidence" value="ECO:0007669"/>
    <property type="project" value="InterPro"/>
</dbReference>
<dbReference type="InterPro" id="IPR039425">
    <property type="entry name" value="RNA_pol_sigma-70-like"/>
</dbReference>
<evidence type="ECO:0000313" key="8">
    <source>
        <dbReference type="EMBL" id="PIR95230.1"/>
    </source>
</evidence>
<evidence type="ECO:0000259" key="6">
    <source>
        <dbReference type="Pfam" id="PF04542"/>
    </source>
</evidence>
<evidence type="ECO:0000259" key="7">
    <source>
        <dbReference type="Pfam" id="PF08281"/>
    </source>
</evidence>
<feature type="domain" description="RNA polymerase sigma-70 region 2" evidence="6">
    <location>
        <begin position="29"/>
        <end position="92"/>
    </location>
</feature>
<keyword evidence="2" id="KW-0805">Transcription regulation</keyword>
<protein>
    <recommendedName>
        <fullName evidence="10">RNA polymerase sigma factor</fullName>
    </recommendedName>
</protein>
<evidence type="ECO:0000256" key="1">
    <source>
        <dbReference type="ARBA" id="ARBA00010641"/>
    </source>
</evidence>
<dbReference type="Gene3D" id="1.10.1740.10">
    <property type="match status" value="1"/>
</dbReference>
<dbReference type="NCBIfam" id="TIGR02937">
    <property type="entry name" value="sigma70-ECF"/>
    <property type="match status" value="1"/>
</dbReference>
<dbReference type="InterPro" id="IPR013324">
    <property type="entry name" value="RNA_pol_sigma_r3/r4-like"/>
</dbReference>
<dbReference type="InterPro" id="IPR013325">
    <property type="entry name" value="RNA_pol_sigma_r2"/>
</dbReference>
<comment type="caution">
    <text evidence="8">The sequence shown here is derived from an EMBL/GenBank/DDBJ whole genome shotgun (WGS) entry which is preliminary data.</text>
</comment>
<dbReference type="InterPro" id="IPR014284">
    <property type="entry name" value="RNA_pol_sigma-70_dom"/>
</dbReference>
<dbReference type="InterPro" id="IPR013249">
    <property type="entry name" value="RNA_pol_sigma70_r4_t2"/>
</dbReference>
<evidence type="ECO:0000256" key="3">
    <source>
        <dbReference type="ARBA" id="ARBA00023082"/>
    </source>
</evidence>
<gene>
    <name evidence="8" type="ORF">COT93_03500</name>
</gene>
<dbReference type="Pfam" id="PF04542">
    <property type="entry name" value="Sigma70_r2"/>
    <property type="match status" value="1"/>
</dbReference>
<dbReference type="InterPro" id="IPR007627">
    <property type="entry name" value="RNA_pol_sigma70_r2"/>
</dbReference>
<keyword evidence="5" id="KW-0804">Transcription</keyword>
<evidence type="ECO:0000256" key="4">
    <source>
        <dbReference type="ARBA" id="ARBA00023125"/>
    </source>
</evidence>
<sequence>MKDYFKQSSFLAQVNQGNEQAFLEVYDFYVSKLLRHVSYRLSSREAAEDITQQVFYKAWQYLMKGDKIDNINAFLYRIANNLLADYYRKSERNNISLDDGLDSNLERKIATDPSYSNSIDHNLATDQVKEALEQLKEFYRQLIIWRYFDDLSILEIAKISGKSANSIYVGLHRAMKELKKLLV</sequence>
<dbReference type="InterPro" id="IPR036388">
    <property type="entry name" value="WH-like_DNA-bd_sf"/>
</dbReference>
<dbReference type="Gene3D" id="1.10.10.10">
    <property type="entry name" value="Winged helix-like DNA-binding domain superfamily/Winged helix DNA-binding domain"/>
    <property type="match status" value="1"/>
</dbReference>
<feature type="domain" description="RNA polymerase sigma factor 70 region 4 type 2" evidence="7">
    <location>
        <begin position="126"/>
        <end position="178"/>
    </location>
</feature>
<evidence type="ECO:0000256" key="2">
    <source>
        <dbReference type="ARBA" id="ARBA00023015"/>
    </source>
</evidence>
<dbReference type="EMBL" id="PFAL01000032">
    <property type="protein sequence ID" value="PIR95230.1"/>
    <property type="molecule type" value="Genomic_DNA"/>
</dbReference>
<evidence type="ECO:0000313" key="9">
    <source>
        <dbReference type="Proteomes" id="UP000229972"/>
    </source>
</evidence>
<dbReference type="Proteomes" id="UP000229972">
    <property type="component" value="Unassembled WGS sequence"/>
</dbReference>
<dbReference type="GO" id="GO:0003677">
    <property type="term" value="F:DNA binding"/>
    <property type="evidence" value="ECO:0007669"/>
    <property type="project" value="UniProtKB-KW"/>
</dbReference>
<evidence type="ECO:0000256" key="5">
    <source>
        <dbReference type="ARBA" id="ARBA00023163"/>
    </source>
</evidence>
<dbReference type="GO" id="GO:0016987">
    <property type="term" value="F:sigma factor activity"/>
    <property type="evidence" value="ECO:0007669"/>
    <property type="project" value="UniProtKB-KW"/>
</dbReference>
<dbReference type="SUPFAM" id="SSF88659">
    <property type="entry name" value="Sigma3 and sigma4 domains of RNA polymerase sigma factors"/>
    <property type="match status" value="1"/>
</dbReference>
<dbReference type="PANTHER" id="PTHR43133:SF8">
    <property type="entry name" value="RNA POLYMERASE SIGMA FACTOR HI_1459-RELATED"/>
    <property type="match status" value="1"/>
</dbReference>
<name>A0A2H0VA79_9BACT</name>
<accession>A0A2H0VA79</accession>
<proteinExistence type="inferred from homology"/>
<dbReference type="CDD" id="cd06171">
    <property type="entry name" value="Sigma70_r4"/>
    <property type="match status" value="1"/>
</dbReference>
<dbReference type="AlphaFoldDB" id="A0A2H0VA79"/>
<evidence type="ECO:0008006" key="10">
    <source>
        <dbReference type="Google" id="ProtNLM"/>
    </source>
</evidence>
<comment type="similarity">
    <text evidence="1">Belongs to the sigma-70 factor family. ECF subfamily.</text>
</comment>
<keyword evidence="4" id="KW-0238">DNA-binding</keyword>
<keyword evidence="3" id="KW-0731">Sigma factor</keyword>
<organism evidence="8 9">
    <name type="scientific">Candidatus Falkowbacteria bacterium CG10_big_fil_rev_8_21_14_0_10_37_18</name>
    <dbReference type="NCBI Taxonomy" id="1974562"/>
    <lineage>
        <taxon>Bacteria</taxon>
        <taxon>Candidatus Falkowiibacteriota</taxon>
    </lineage>
</organism>
<reference evidence="9" key="1">
    <citation type="submission" date="2017-09" db="EMBL/GenBank/DDBJ databases">
        <title>Depth-based differentiation of microbial function through sediment-hosted aquifers and enrichment of novel symbionts in the deep terrestrial subsurface.</title>
        <authorList>
            <person name="Probst A.J."/>
            <person name="Ladd B."/>
            <person name="Jarett J.K."/>
            <person name="Geller-Mcgrath D.E."/>
            <person name="Sieber C.M.K."/>
            <person name="Emerson J.B."/>
            <person name="Anantharaman K."/>
            <person name="Thomas B.C."/>
            <person name="Malmstrom R."/>
            <person name="Stieglmeier M."/>
            <person name="Klingl A."/>
            <person name="Woyke T."/>
            <person name="Ryan C.M."/>
            <person name="Banfield J.F."/>
        </authorList>
    </citation>
    <scope>NUCLEOTIDE SEQUENCE [LARGE SCALE GENOMIC DNA]</scope>
</reference>
<dbReference type="SUPFAM" id="SSF88946">
    <property type="entry name" value="Sigma2 domain of RNA polymerase sigma factors"/>
    <property type="match status" value="1"/>
</dbReference>